<evidence type="ECO:0000313" key="1">
    <source>
        <dbReference type="EMBL" id="KAL3530034.1"/>
    </source>
</evidence>
<proteinExistence type="predicted"/>
<dbReference type="AlphaFoldDB" id="A0ABD3AEG3"/>
<evidence type="ECO:0008006" key="3">
    <source>
        <dbReference type="Google" id="ProtNLM"/>
    </source>
</evidence>
<keyword evidence="2" id="KW-1185">Reference proteome</keyword>
<accession>A0ABD3AEG3</accession>
<evidence type="ECO:0000313" key="2">
    <source>
        <dbReference type="Proteomes" id="UP001630127"/>
    </source>
</evidence>
<sequence length="108" mass="11988">MNRTTVEKMTTQDCIVINVAGKWKNRARIVLPCSNVEGKLLCTWAKGIDYTADNPILEAETVRLALFKAKAAGWNKVLPLLTNQAIVNNVNNNVVEDVHLATLLKGHY</sequence>
<dbReference type="Proteomes" id="UP001630127">
    <property type="component" value="Unassembled WGS sequence"/>
</dbReference>
<dbReference type="EMBL" id="JBJUIK010000004">
    <property type="protein sequence ID" value="KAL3530034.1"/>
    <property type="molecule type" value="Genomic_DNA"/>
</dbReference>
<comment type="caution">
    <text evidence="1">The sequence shown here is derived from an EMBL/GenBank/DDBJ whole genome shotgun (WGS) entry which is preliminary data.</text>
</comment>
<gene>
    <name evidence="1" type="ORF">ACH5RR_009356</name>
</gene>
<organism evidence="1 2">
    <name type="scientific">Cinchona calisaya</name>
    <dbReference type="NCBI Taxonomy" id="153742"/>
    <lineage>
        <taxon>Eukaryota</taxon>
        <taxon>Viridiplantae</taxon>
        <taxon>Streptophyta</taxon>
        <taxon>Embryophyta</taxon>
        <taxon>Tracheophyta</taxon>
        <taxon>Spermatophyta</taxon>
        <taxon>Magnoliopsida</taxon>
        <taxon>eudicotyledons</taxon>
        <taxon>Gunneridae</taxon>
        <taxon>Pentapetalae</taxon>
        <taxon>asterids</taxon>
        <taxon>lamiids</taxon>
        <taxon>Gentianales</taxon>
        <taxon>Rubiaceae</taxon>
        <taxon>Cinchonoideae</taxon>
        <taxon>Cinchoneae</taxon>
        <taxon>Cinchona</taxon>
    </lineage>
</organism>
<protein>
    <recommendedName>
        <fullName evidence="3">RNase H type-1 domain-containing protein</fullName>
    </recommendedName>
</protein>
<reference evidence="1 2" key="1">
    <citation type="submission" date="2024-11" db="EMBL/GenBank/DDBJ databases">
        <title>A near-complete genome assembly of Cinchona calisaya.</title>
        <authorList>
            <person name="Lian D.C."/>
            <person name="Zhao X.W."/>
            <person name="Wei L."/>
        </authorList>
    </citation>
    <scope>NUCLEOTIDE SEQUENCE [LARGE SCALE GENOMIC DNA]</scope>
    <source>
        <tissue evidence="1">Nenye</tissue>
    </source>
</reference>
<name>A0ABD3AEG3_9GENT</name>